<evidence type="ECO:0000256" key="1">
    <source>
        <dbReference type="ARBA" id="ARBA00004123"/>
    </source>
</evidence>
<dbReference type="Proteomes" id="UP001458880">
    <property type="component" value="Unassembled WGS sequence"/>
</dbReference>
<dbReference type="InterPro" id="IPR009057">
    <property type="entry name" value="Homeodomain-like_sf"/>
</dbReference>
<evidence type="ECO:0000313" key="5">
    <source>
        <dbReference type="EMBL" id="KAK9728341.1"/>
    </source>
</evidence>
<dbReference type="PROSITE" id="PS51253">
    <property type="entry name" value="HTH_CENPB"/>
    <property type="match status" value="1"/>
</dbReference>
<proteinExistence type="predicted"/>
<dbReference type="AlphaFoldDB" id="A0AAW1L580"/>
<dbReference type="SUPFAM" id="SSF46689">
    <property type="entry name" value="Homeodomain-like"/>
    <property type="match status" value="1"/>
</dbReference>
<keyword evidence="3" id="KW-0539">Nucleus</keyword>
<keyword evidence="6" id="KW-1185">Reference proteome</keyword>
<dbReference type="InterPro" id="IPR006600">
    <property type="entry name" value="HTH_CenpB_DNA-bd_dom"/>
</dbReference>
<dbReference type="EMBL" id="JASPKY010000171">
    <property type="protein sequence ID" value="KAK9728341.1"/>
    <property type="molecule type" value="Genomic_DNA"/>
</dbReference>
<evidence type="ECO:0000313" key="6">
    <source>
        <dbReference type="Proteomes" id="UP001458880"/>
    </source>
</evidence>
<reference evidence="5 6" key="1">
    <citation type="journal article" date="2024" name="BMC Genomics">
        <title>De novo assembly and annotation of Popillia japonica's genome with initial clues to its potential as an invasive pest.</title>
        <authorList>
            <person name="Cucini C."/>
            <person name="Boschi S."/>
            <person name="Funari R."/>
            <person name="Cardaioli E."/>
            <person name="Iannotti N."/>
            <person name="Marturano G."/>
            <person name="Paoli F."/>
            <person name="Bruttini M."/>
            <person name="Carapelli A."/>
            <person name="Frati F."/>
            <person name="Nardi F."/>
        </authorList>
    </citation>
    <scope>NUCLEOTIDE SEQUENCE [LARGE SCALE GENOMIC DNA]</scope>
    <source>
        <strain evidence="5">DMR45628</strain>
    </source>
</reference>
<evidence type="ECO:0000259" key="4">
    <source>
        <dbReference type="PROSITE" id="PS51253"/>
    </source>
</evidence>
<accession>A0AAW1L580</accession>
<dbReference type="Gene3D" id="1.10.10.60">
    <property type="entry name" value="Homeodomain-like"/>
    <property type="match status" value="1"/>
</dbReference>
<keyword evidence="2 5" id="KW-0238">DNA-binding</keyword>
<organism evidence="5 6">
    <name type="scientific">Popillia japonica</name>
    <name type="common">Japanese beetle</name>
    <dbReference type="NCBI Taxonomy" id="7064"/>
    <lineage>
        <taxon>Eukaryota</taxon>
        <taxon>Metazoa</taxon>
        <taxon>Ecdysozoa</taxon>
        <taxon>Arthropoda</taxon>
        <taxon>Hexapoda</taxon>
        <taxon>Insecta</taxon>
        <taxon>Pterygota</taxon>
        <taxon>Neoptera</taxon>
        <taxon>Endopterygota</taxon>
        <taxon>Coleoptera</taxon>
        <taxon>Polyphaga</taxon>
        <taxon>Scarabaeiformia</taxon>
        <taxon>Scarabaeidae</taxon>
        <taxon>Rutelinae</taxon>
        <taxon>Popillia</taxon>
    </lineage>
</organism>
<feature type="domain" description="HTH CENPB-type" evidence="4">
    <location>
        <begin position="52"/>
        <end position="129"/>
    </location>
</feature>
<sequence length="183" mass="21002">MSKKRRAQWSEEALGEALEAIKAGTSINQASKYYAIPRTTLGLHYRNKNPNKRIGRKSVLNQDQENDLVARIHKLAEIGMPVTSKVVRKSVFSYAAAMNIPTPFSRLSEAAGRKWLKLFFRRHPDVARRKAQHLNSARAQKMNRFIVNDYFSKLKDIFIKLELFDKPGNNQAMNTTWTRKAVA</sequence>
<dbReference type="GO" id="GO:0003677">
    <property type="term" value="F:DNA binding"/>
    <property type="evidence" value="ECO:0007669"/>
    <property type="project" value="UniProtKB-KW"/>
</dbReference>
<dbReference type="InterPro" id="IPR007889">
    <property type="entry name" value="HTH_Psq"/>
</dbReference>
<evidence type="ECO:0000256" key="3">
    <source>
        <dbReference type="ARBA" id="ARBA00023242"/>
    </source>
</evidence>
<dbReference type="GO" id="GO:0005634">
    <property type="term" value="C:nucleus"/>
    <property type="evidence" value="ECO:0007669"/>
    <property type="project" value="UniProtKB-SubCell"/>
</dbReference>
<dbReference type="Pfam" id="PF05225">
    <property type="entry name" value="HTH_psq"/>
    <property type="match status" value="1"/>
</dbReference>
<name>A0AAW1L580_POPJA</name>
<gene>
    <name evidence="5" type="ORF">QE152_g18097</name>
</gene>
<evidence type="ECO:0000256" key="2">
    <source>
        <dbReference type="ARBA" id="ARBA00023125"/>
    </source>
</evidence>
<comment type="subcellular location">
    <subcellularLocation>
        <location evidence="1">Nucleus</location>
    </subcellularLocation>
</comment>
<protein>
    <submittedName>
        <fullName evidence="5">CENP-B N-terminal DNA-binding domain</fullName>
    </submittedName>
</protein>
<comment type="caution">
    <text evidence="5">The sequence shown here is derived from an EMBL/GenBank/DDBJ whole genome shotgun (WGS) entry which is preliminary data.</text>
</comment>